<dbReference type="AlphaFoldDB" id="A0A2P7BSF3"/>
<organism evidence="2 3">
    <name type="scientific">Phyllobacterium brassicacearum</name>
    <dbReference type="NCBI Taxonomy" id="314235"/>
    <lineage>
        <taxon>Bacteria</taxon>
        <taxon>Pseudomonadati</taxon>
        <taxon>Pseudomonadota</taxon>
        <taxon>Alphaproteobacteria</taxon>
        <taxon>Hyphomicrobiales</taxon>
        <taxon>Phyllobacteriaceae</taxon>
        <taxon>Phyllobacterium</taxon>
    </lineage>
</organism>
<keyword evidence="3" id="KW-1185">Reference proteome</keyword>
<evidence type="ECO:0000256" key="1">
    <source>
        <dbReference type="SAM" id="SignalP"/>
    </source>
</evidence>
<protein>
    <submittedName>
        <fullName evidence="2">Uncharacterized protein</fullName>
    </submittedName>
</protein>
<reference evidence="3" key="1">
    <citation type="submission" date="2017-11" db="EMBL/GenBank/DDBJ databases">
        <authorList>
            <person name="Kuznetsova I."/>
            <person name="Sazanova A."/>
            <person name="Chirak E."/>
            <person name="Safronova V."/>
            <person name="Willems A."/>
        </authorList>
    </citation>
    <scope>NUCLEOTIDE SEQUENCE [LARGE SCALE GENOMIC DNA]</scope>
    <source>
        <strain evidence="3">STM 196</strain>
    </source>
</reference>
<dbReference type="PROSITE" id="PS51257">
    <property type="entry name" value="PROKAR_LIPOPROTEIN"/>
    <property type="match status" value="1"/>
</dbReference>
<evidence type="ECO:0000313" key="3">
    <source>
        <dbReference type="Proteomes" id="UP000241444"/>
    </source>
</evidence>
<keyword evidence="1" id="KW-0732">Signal</keyword>
<gene>
    <name evidence="2" type="ORF">CU102_08405</name>
</gene>
<dbReference type="Proteomes" id="UP000241444">
    <property type="component" value="Unassembled WGS sequence"/>
</dbReference>
<feature type="signal peptide" evidence="1">
    <location>
        <begin position="1"/>
        <end position="21"/>
    </location>
</feature>
<dbReference type="EMBL" id="PGGO01000005">
    <property type="protein sequence ID" value="PSH69396.1"/>
    <property type="molecule type" value="Genomic_DNA"/>
</dbReference>
<comment type="caution">
    <text evidence="2">The sequence shown here is derived from an EMBL/GenBank/DDBJ whole genome shotgun (WGS) entry which is preliminary data.</text>
</comment>
<feature type="chain" id="PRO_5015119715" evidence="1">
    <location>
        <begin position="22"/>
        <end position="69"/>
    </location>
</feature>
<evidence type="ECO:0000313" key="2">
    <source>
        <dbReference type="EMBL" id="PSH69396.1"/>
    </source>
</evidence>
<accession>A0A2P7BSF3</accession>
<sequence>MIKYILALGLALAGCATAAQAKTGALPSADTTARQLGAILATVHIWGPLVICRMPTTKWLFTQSSATPK</sequence>
<name>A0A2P7BSF3_9HYPH</name>
<proteinExistence type="predicted"/>